<feature type="region of interest" description="Disordered" evidence="5">
    <location>
        <begin position="323"/>
        <end position="354"/>
    </location>
</feature>
<dbReference type="EMBL" id="JABEYC010000465">
    <property type="protein sequence ID" value="KAF4977031.1"/>
    <property type="molecule type" value="Genomic_DNA"/>
</dbReference>
<proteinExistence type="predicted"/>
<reference evidence="7" key="1">
    <citation type="journal article" date="2020" name="BMC Genomics">
        <title>Correction to: Identification and distribution of gene clusters required for synthesis of sphingolipid metabolism inhibitors in diverse species of the filamentous fungus Fusarium.</title>
        <authorList>
            <person name="Kim H.S."/>
            <person name="Lohmar J.M."/>
            <person name="Busman M."/>
            <person name="Brown D.W."/>
            <person name="Naumann T.A."/>
            <person name="Divon H.H."/>
            <person name="Lysoe E."/>
            <person name="Uhlig S."/>
            <person name="Proctor R.H."/>
        </authorList>
    </citation>
    <scope>NUCLEOTIDE SEQUENCE</scope>
    <source>
        <strain evidence="7">NRRL 22465</strain>
    </source>
</reference>
<gene>
    <name evidence="7" type="ORF">FZEAL_6393</name>
</gene>
<organism evidence="7 8">
    <name type="scientific">Fusarium zealandicum</name>
    <dbReference type="NCBI Taxonomy" id="1053134"/>
    <lineage>
        <taxon>Eukaryota</taxon>
        <taxon>Fungi</taxon>
        <taxon>Dikarya</taxon>
        <taxon>Ascomycota</taxon>
        <taxon>Pezizomycotina</taxon>
        <taxon>Sordariomycetes</taxon>
        <taxon>Hypocreomycetidae</taxon>
        <taxon>Hypocreales</taxon>
        <taxon>Nectriaceae</taxon>
        <taxon>Fusarium</taxon>
        <taxon>Fusarium staphyleae species complex</taxon>
    </lineage>
</organism>
<dbReference type="SUPFAM" id="SSF57850">
    <property type="entry name" value="RING/U-box"/>
    <property type="match status" value="1"/>
</dbReference>
<dbReference type="PROSITE" id="PS00518">
    <property type="entry name" value="ZF_RING_1"/>
    <property type="match status" value="1"/>
</dbReference>
<name>A0A8H4UHV8_9HYPO</name>
<evidence type="ECO:0000313" key="7">
    <source>
        <dbReference type="EMBL" id="KAF4977031.1"/>
    </source>
</evidence>
<keyword evidence="2 4" id="KW-0863">Zinc-finger</keyword>
<feature type="compositionally biased region" description="Low complexity" evidence="5">
    <location>
        <begin position="344"/>
        <end position="354"/>
    </location>
</feature>
<sequence length="354" mass="39243">MSNTLSPECFWPVIKAHIYNNNSANPAPLTPIHPRCPICHDGLSITTFPEPWDAEGPLSRHCNLLVCGHVVCQKCVNHLARNSSGGDRPGTLRACPMCRTSLRCSQCSQPATCAIVPSHGQAMDKPMPGTAPEGIPYKPLCPACEARGDFLDDINNKLWPQDAVDIEVGFVPFFYHLVEKLEARGRPVTEEAIRSVFSRILGDEFPLLMRKREELLCVRRRELAAQHSWFPRPRQTPADMYVRQSLTLGDIRQNVVPVPGGRPSGAQMFVRQRRQVSAVFPSSTPATGVVPAEGMDVHQVVQRPVDDTAGGDEWDTLRMSREEMQSAPHVLSHPTNWSSREGYLSSLSSLPPRS</sequence>
<evidence type="ECO:0000256" key="2">
    <source>
        <dbReference type="ARBA" id="ARBA00022771"/>
    </source>
</evidence>
<dbReference type="Proteomes" id="UP000635477">
    <property type="component" value="Unassembled WGS sequence"/>
</dbReference>
<dbReference type="AlphaFoldDB" id="A0A8H4UHV8"/>
<dbReference type="GO" id="GO:0008270">
    <property type="term" value="F:zinc ion binding"/>
    <property type="evidence" value="ECO:0007669"/>
    <property type="project" value="UniProtKB-KW"/>
</dbReference>
<reference evidence="7" key="2">
    <citation type="submission" date="2020-05" db="EMBL/GenBank/DDBJ databases">
        <authorList>
            <person name="Kim H.-S."/>
            <person name="Proctor R.H."/>
            <person name="Brown D.W."/>
        </authorList>
    </citation>
    <scope>NUCLEOTIDE SEQUENCE</scope>
    <source>
        <strain evidence="7">NRRL 22465</strain>
    </source>
</reference>
<evidence type="ECO:0000256" key="3">
    <source>
        <dbReference type="ARBA" id="ARBA00022833"/>
    </source>
</evidence>
<keyword evidence="8" id="KW-1185">Reference proteome</keyword>
<comment type="caution">
    <text evidence="7">The sequence shown here is derived from an EMBL/GenBank/DDBJ whole genome shotgun (WGS) entry which is preliminary data.</text>
</comment>
<dbReference type="InterPro" id="IPR001841">
    <property type="entry name" value="Znf_RING"/>
</dbReference>
<evidence type="ECO:0000259" key="6">
    <source>
        <dbReference type="PROSITE" id="PS50089"/>
    </source>
</evidence>
<dbReference type="InterPro" id="IPR013083">
    <property type="entry name" value="Znf_RING/FYVE/PHD"/>
</dbReference>
<dbReference type="PROSITE" id="PS50089">
    <property type="entry name" value="ZF_RING_2"/>
    <property type="match status" value="1"/>
</dbReference>
<feature type="domain" description="RING-type" evidence="6">
    <location>
        <begin position="36"/>
        <end position="99"/>
    </location>
</feature>
<evidence type="ECO:0000256" key="5">
    <source>
        <dbReference type="SAM" id="MobiDB-lite"/>
    </source>
</evidence>
<evidence type="ECO:0000313" key="8">
    <source>
        <dbReference type="Proteomes" id="UP000635477"/>
    </source>
</evidence>
<dbReference type="SMART" id="SM00184">
    <property type="entry name" value="RING"/>
    <property type="match status" value="1"/>
</dbReference>
<dbReference type="OrthoDB" id="654191at2759"/>
<dbReference type="Gene3D" id="3.30.40.10">
    <property type="entry name" value="Zinc/RING finger domain, C3HC4 (zinc finger)"/>
    <property type="match status" value="1"/>
</dbReference>
<accession>A0A8H4UHV8</accession>
<keyword evidence="3" id="KW-0862">Zinc</keyword>
<dbReference type="InterPro" id="IPR017907">
    <property type="entry name" value="Znf_RING_CS"/>
</dbReference>
<evidence type="ECO:0000256" key="1">
    <source>
        <dbReference type="ARBA" id="ARBA00022723"/>
    </source>
</evidence>
<protein>
    <recommendedName>
        <fullName evidence="6">RING-type domain-containing protein</fullName>
    </recommendedName>
</protein>
<evidence type="ECO:0000256" key="4">
    <source>
        <dbReference type="PROSITE-ProRule" id="PRU00175"/>
    </source>
</evidence>
<keyword evidence="1" id="KW-0479">Metal-binding</keyword>